<feature type="compositionally biased region" description="Low complexity" evidence="1">
    <location>
        <begin position="1"/>
        <end position="23"/>
    </location>
</feature>
<sequence>MAGKPKSSSNSNTNTQKKPSSSSDVVHEENSPKIFEFKERTPNSSETIEKNATQSLQEAEVHLFSMLKFCNNLLLNTELKDMKKCDAQGATYILLSIVLQYKKHKVFTGFQGKNGTPSNLKANFLKHYDNEFLKKLVSEAVRKISIALLKLKGFEIEEFVSEESELKVGDNVEMLTQIDDSTFRIAKGTVATTLDSEEFLIENTQMFVESFDLDLSKPFSRQKLLKIQDKSASPPLIVTPFSKVHRGLSSSQLCSVSKEDTMSSLNKNTEKRRREEDNNEKDCEEANETPIKNKVNDNDEESLQDRGTNDDNKDQQSVVKKKKVIDLAHDDSDEGEMTFRSYKKQKKVIDLEEDWEEWNTFQLYKKEKAKNKLLKEEVQELTSLLAQLNKPLGMMVSLQLQHPELLPSQSVNVTLGSRTEIIPAGMIQQLVSANRTERMKMMSLYLFRKDYLELNNEEKNLLINTIVECTAKTGDNKTVQKYKALYRTIKSKDKKSKNEKEEERDE</sequence>
<feature type="compositionally biased region" description="Basic and acidic residues" evidence="1">
    <location>
        <begin position="303"/>
        <end position="314"/>
    </location>
</feature>
<accession>A0AA88GKL2</accession>
<feature type="compositionally biased region" description="Acidic residues" evidence="1">
    <location>
        <begin position="277"/>
        <end position="287"/>
    </location>
</feature>
<protein>
    <submittedName>
        <fullName evidence="2">Uncharacterized protein</fullName>
    </submittedName>
</protein>
<dbReference type="GeneID" id="68099362"/>
<dbReference type="RefSeq" id="XP_044555271.1">
    <property type="nucleotide sequence ID" value="XM_044696820.1"/>
</dbReference>
<name>A0AA88GKL2_NAELO</name>
<proteinExistence type="predicted"/>
<dbReference type="EMBL" id="PYSW02000036">
    <property type="protein sequence ID" value="KAG2377858.1"/>
    <property type="molecule type" value="Genomic_DNA"/>
</dbReference>
<evidence type="ECO:0000313" key="3">
    <source>
        <dbReference type="EMBL" id="KAG2393377.1"/>
    </source>
</evidence>
<dbReference type="Proteomes" id="UP000816034">
    <property type="component" value="Unassembled WGS sequence"/>
</dbReference>
<evidence type="ECO:0000256" key="1">
    <source>
        <dbReference type="SAM" id="MobiDB-lite"/>
    </source>
</evidence>
<evidence type="ECO:0000313" key="4">
    <source>
        <dbReference type="Proteomes" id="UP000816034"/>
    </source>
</evidence>
<keyword evidence="4" id="KW-1185">Reference proteome</keyword>
<feature type="compositionally biased region" description="Basic and acidic residues" evidence="1">
    <location>
        <begin position="25"/>
        <end position="41"/>
    </location>
</feature>
<feature type="region of interest" description="Disordered" evidence="1">
    <location>
        <begin position="1"/>
        <end position="49"/>
    </location>
</feature>
<comment type="caution">
    <text evidence="2">The sequence shown here is derived from an EMBL/GenBank/DDBJ whole genome shotgun (WGS) entry which is preliminary data.</text>
</comment>
<dbReference type="EMBL" id="PYSW02000002">
    <property type="protein sequence ID" value="KAG2393377.1"/>
    <property type="molecule type" value="Genomic_DNA"/>
</dbReference>
<organism evidence="2 4">
    <name type="scientific">Naegleria lovaniensis</name>
    <name type="common">Amoeba</name>
    <dbReference type="NCBI Taxonomy" id="51637"/>
    <lineage>
        <taxon>Eukaryota</taxon>
        <taxon>Discoba</taxon>
        <taxon>Heterolobosea</taxon>
        <taxon>Tetramitia</taxon>
        <taxon>Eutetramitia</taxon>
        <taxon>Vahlkampfiidae</taxon>
        <taxon>Naegleria</taxon>
    </lineage>
</organism>
<reference evidence="2 4" key="1">
    <citation type="journal article" date="2018" name="BMC Genomics">
        <title>The genome of Naegleria lovaniensis, the basis for a comparative approach to unravel pathogenicity factors of the human pathogenic amoeba N. fowleri.</title>
        <authorList>
            <person name="Liechti N."/>
            <person name="Schurch N."/>
            <person name="Bruggmann R."/>
            <person name="Wittwer M."/>
        </authorList>
    </citation>
    <scope>NUCLEOTIDE SEQUENCE [LARGE SCALE GENOMIC DNA]</scope>
    <source>
        <strain evidence="2 4">ATCC 30569</strain>
    </source>
</reference>
<feature type="region of interest" description="Disordered" evidence="1">
    <location>
        <begin position="255"/>
        <end position="324"/>
    </location>
</feature>
<dbReference type="AlphaFoldDB" id="A0AA88GKL2"/>
<gene>
    <name evidence="3" type="ORF">C9374_006908</name>
    <name evidence="2" type="ORF">C9374_008943</name>
</gene>
<evidence type="ECO:0000313" key="2">
    <source>
        <dbReference type="EMBL" id="KAG2377858.1"/>
    </source>
</evidence>
<reference evidence="2" key="2">
    <citation type="submission" date="2020-04" db="EMBL/GenBank/DDBJ databases">
        <authorList>
            <person name="Liechti N."/>
            <person name="Schuerch N."/>
            <person name="Bruggmann R."/>
            <person name="Wittwer M."/>
        </authorList>
    </citation>
    <scope>NUCLEOTIDE SEQUENCE</scope>
    <source>
        <strain evidence="2">ATCC 30569</strain>
    </source>
</reference>